<dbReference type="PANTHER" id="PTHR47649:SF1">
    <property type="entry name" value="RIBONUCLEASE D"/>
    <property type="match status" value="1"/>
</dbReference>
<evidence type="ECO:0000259" key="1">
    <source>
        <dbReference type="SMART" id="SM00474"/>
    </source>
</evidence>
<dbReference type="InterPro" id="IPR051086">
    <property type="entry name" value="RNase_D-like"/>
</dbReference>
<dbReference type="EMBL" id="UINC01007220">
    <property type="protein sequence ID" value="SVA32107.1"/>
    <property type="molecule type" value="Genomic_DNA"/>
</dbReference>
<dbReference type="Pfam" id="PF01612">
    <property type="entry name" value="DNA_pol_A_exo1"/>
    <property type="match status" value="1"/>
</dbReference>
<dbReference type="Gene3D" id="3.30.420.10">
    <property type="entry name" value="Ribonuclease H-like superfamily/Ribonuclease H"/>
    <property type="match status" value="1"/>
</dbReference>
<feature type="domain" description="3'-5' exonuclease" evidence="1">
    <location>
        <begin position="4"/>
        <end position="173"/>
    </location>
</feature>
<sequence length="380" mass="43211">MNNVQVITSSDEIPDLCASLMSERYIALDTESNSRHAYPERVCLIQIATSTNIYIIDTIAVKDIDVLGSVLSDDTVVKVIQGAEYDLRCLNRDWGFTIKNIFDTALAAQFIGLEQVGLSALIETLLGKSIPKNPQLQKSDWSLRPLAPAALEYAAQDVVFLIDVAKRLIDRLTILFRHSWVSEEMERMERIRYVAADPETSFLSLKGSNSLAGGEKAILKRLFAARESEARRRNLPPYYVLSHEKLVHMALNPTDLLDDSFSTVNSKGARFHKMLREAILMGQQDPPIIKLRQSYRPLPDQFEADRLRSLKKWRTGIGDKLSIDPYLVWPRVSLERLAKSPVDLDAELETFEIRKWQKEQFAASLRRFLTDEIIDSQLMG</sequence>
<dbReference type="GO" id="GO:0008408">
    <property type="term" value="F:3'-5' exonuclease activity"/>
    <property type="evidence" value="ECO:0007669"/>
    <property type="project" value="InterPro"/>
</dbReference>
<dbReference type="Pfam" id="PF00570">
    <property type="entry name" value="HRDC"/>
    <property type="match status" value="1"/>
</dbReference>
<dbReference type="SUPFAM" id="SSF53098">
    <property type="entry name" value="Ribonuclease H-like"/>
    <property type="match status" value="1"/>
</dbReference>
<dbReference type="InterPro" id="IPR036397">
    <property type="entry name" value="RNaseH_sf"/>
</dbReference>
<dbReference type="SUPFAM" id="SSF47819">
    <property type="entry name" value="HRDC-like"/>
    <property type="match status" value="1"/>
</dbReference>
<dbReference type="InterPro" id="IPR044876">
    <property type="entry name" value="HRDC_dom_sf"/>
</dbReference>
<dbReference type="GO" id="GO:0003676">
    <property type="term" value="F:nucleic acid binding"/>
    <property type="evidence" value="ECO:0007669"/>
    <property type="project" value="InterPro"/>
</dbReference>
<dbReference type="InterPro" id="IPR002121">
    <property type="entry name" value="HRDC_dom"/>
</dbReference>
<protein>
    <recommendedName>
        <fullName evidence="1">3'-5' exonuclease domain-containing protein</fullName>
    </recommendedName>
</protein>
<dbReference type="PANTHER" id="PTHR47649">
    <property type="entry name" value="RIBONUCLEASE D"/>
    <property type="match status" value="1"/>
</dbReference>
<organism evidence="2">
    <name type="scientific">marine metagenome</name>
    <dbReference type="NCBI Taxonomy" id="408172"/>
    <lineage>
        <taxon>unclassified sequences</taxon>
        <taxon>metagenomes</taxon>
        <taxon>ecological metagenomes</taxon>
    </lineage>
</organism>
<dbReference type="InterPro" id="IPR012337">
    <property type="entry name" value="RNaseH-like_sf"/>
</dbReference>
<name>A0A381UXK8_9ZZZZ</name>
<proteinExistence type="predicted"/>
<reference evidence="2" key="1">
    <citation type="submission" date="2018-05" db="EMBL/GenBank/DDBJ databases">
        <authorList>
            <person name="Lanie J.A."/>
            <person name="Ng W.-L."/>
            <person name="Kazmierczak K.M."/>
            <person name="Andrzejewski T.M."/>
            <person name="Davidsen T.M."/>
            <person name="Wayne K.J."/>
            <person name="Tettelin H."/>
            <person name="Glass J.I."/>
            <person name="Rusch D."/>
            <person name="Podicherti R."/>
            <person name="Tsui H.-C.T."/>
            <person name="Winkler M.E."/>
        </authorList>
    </citation>
    <scope>NUCLEOTIDE SEQUENCE</scope>
</reference>
<dbReference type="SMART" id="SM00474">
    <property type="entry name" value="35EXOc"/>
    <property type="match status" value="1"/>
</dbReference>
<gene>
    <name evidence="2" type="ORF">METZ01_LOCUS84961</name>
</gene>
<dbReference type="InterPro" id="IPR010997">
    <property type="entry name" value="HRDC-like_sf"/>
</dbReference>
<dbReference type="Gene3D" id="1.10.150.80">
    <property type="entry name" value="HRDC domain"/>
    <property type="match status" value="1"/>
</dbReference>
<dbReference type="InterPro" id="IPR002562">
    <property type="entry name" value="3'-5'_exonuclease_dom"/>
</dbReference>
<dbReference type="AlphaFoldDB" id="A0A381UXK8"/>
<dbReference type="CDD" id="cd06142">
    <property type="entry name" value="RNaseD_exo"/>
    <property type="match status" value="1"/>
</dbReference>
<evidence type="ECO:0000313" key="2">
    <source>
        <dbReference type="EMBL" id="SVA32107.1"/>
    </source>
</evidence>
<accession>A0A381UXK8</accession>
<dbReference type="GO" id="GO:0006139">
    <property type="term" value="P:nucleobase-containing compound metabolic process"/>
    <property type="evidence" value="ECO:0007669"/>
    <property type="project" value="InterPro"/>
</dbReference>
<dbReference type="GO" id="GO:0000166">
    <property type="term" value="F:nucleotide binding"/>
    <property type="evidence" value="ECO:0007669"/>
    <property type="project" value="InterPro"/>
</dbReference>